<feature type="region of interest" description="Disordered" evidence="4">
    <location>
        <begin position="1"/>
        <end position="55"/>
    </location>
</feature>
<evidence type="ECO:0000313" key="5">
    <source>
        <dbReference type="EMBL" id="KAF5837843.1"/>
    </source>
</evidence>
<dbReference type="PANTHER" id="PTHR46237">
    <property type="entry name" value="CYTOCHROME B5 REDUCTASE 4 FAMILY MEMBER"/>
    <property type="match status" value="1"/>
</dbReference>
<keyword evidence="6" id="KW-1185">Reference proteome</keyword>
<gene>
    <name evidence="5" type="ORF">DUNSADRAFT_3806</name>
</gene>
<organism evidence="5 6">
    <name type="scientific">Dunaliella salina</name>
    <name type="common">Green alga</name>
    <name type="synonym">Protococcus salinus</name>
    <dbReference type="NCBI Taxonomy" id="3046"/>
    <lineage>
        <taxon>Eukaryota</taxon>
        <taxon>Viridiplantae</taxon>
        <taxon>Chlorophyta</taxon>
        <taxon>core chlorophytes</taxon>
        <taxon>Chlorophyceae</taxon>
        <taxon>CS clade</taxon>
        <taxon>Chlamydomonadales</taxon>
        <taxon>Dunaliellaceae</taxon>
        <taxon>Dunaliella</taxon>
    </lineage>
</organism>
<reference evidence="5" key="1">
    <citation type="submission" date="2017-08" db="EMBL/GenBank/DDBJ databases">
        <authorList>
            <person name="Polle J.E."/>
            <person name="Barry K."/>
            <person name="Cushman J."/>
            <person name="Schmutz J."/>
            <person name="Tran D."/>
            <person name="Hathwaick L.T."/>
            <person name="Yim W.C."/>
            <person name="Jenkins J."/>
            <person name="Mckie-Krisberg Z.M."/>
            <person name="Prochnik S."/>
            <person name="Lindquist E."/>
            <person name="Dockter R.B."/>
            <person name="Adam C."/>
            <person name="Molina H."/>
            <person name="Bunkerborg J."/>
            <person name="Jin E."/>
            <person name="Buchheim M."/>
            <person name="Magnuson J."/>
        </authorList>
    </citation>
    <scope>NUCLEOTIDE SEQUENCE</scope>
    <source>
        <strain evidence="5">CCAP 19/18</strain>
    </source>
</reference>
<protein>
    <recommendedName>
        <fullName evidence="7">Encoded protein</fullName>
    </recommendedName>
</protein>
<evidence type="ECO:0000313" key="6">
    <source>
        <dbReference type="Proteomes" id="UP000815325"/>
    </source>
</evidence>
<dbReference type="EMBL" id="MU069601">
    <property type="protein sequence ID" value="KAF5837843.1"/>
    <property type="molecule type" value="Genomic_DNA"/>
</dbReference>
<keyword evidence="2" id="KW-0479">Metal-binding</keyword>
<sequence length="124" mass="13943">MSDFTFARHIPPSERPPLTAKSTVTHATAGGEKGKHEPVKPPAAQPPGLQRNKDDPFLTRLLYKGLGKLPKVPLEKGYSQMDWLRLTRSKPAPLRRRDITPAEVKQHNKPEDAWMIFQGKVICV</sequence>
<dbReference type="SUPFAM" id="SSF55856">
    <property type="entry name" value="Cytochrome b5-like heme/steroid binding domain"/>
    <property type="match status" value="1"/>
</dbReference>
<dbReference type="PANTHER" id="PTHR46237:SF1">
    <property type="entry name" value="CYTOCHROME B5 REDUCTASE 4"/>
    <property type="match status" value="1"/>
</dbReference>
<evidence type="ECO:0008006" key="7">
    <source>
        <dbReference type="Google" id="ProtNLM"/>
    </source>
</evidence>
<dbReference type="Proteomes" id="UP000815325">
    <property type="component" value="Unassembled WGS sequence"/>
</dbReference>
<dbReference type="InterPro" id="IPR036400">
    <property type="entry name" value="Cyt_B5-like_heme/steroid_sf"/>
</dbReference>
<name>A0ABQ7GTB6_DUNSA</name>
<evidence type="ECO:0000256" key="3">
    <source>
        <dbReference type="ARBA" id="ARBA00023004"/>
    </source>
</evidence>
<keyword evidence="3" id="KW-0408">Iron</keyword>
<proteinExistence type="predicted"/>
<evidence type="ECO:0000256" key="2">
    <source>
        <dbReference type="ARBA" id="ARBA00022723"/>
    </source>
</evidence>
<dbReference type="Gene3D" id="3.10.120.10">
    <property type="entry name" value="Cytochrome b5-like heme/steroid binding domain"/>
    <property type="match status" value="1"/>
</dbReference>
<keyword evidence="1" id="KW-0349">Heme</keyword>
<accession>A0ABQ7GTB6</accession>
<dbReference type="InterPro" id="IPR051872">
    <property type="entry name" value="Cytochrome_b5/Flavoprotein_Rdt"/>
</dbReference>
<comment type="caution">
    <text evidence="5">The sequence shown here is derived from an EMBL/GenBank/DDBJ whole genome shotgun (WGS) entry which is preliminary data.</text>
</comment>
<evidence type="ECO:0000256" key="1">
    <source>
        <dbReference type="ARBA" id="ARBA00022617"/>
    </source>
</evidence>
<evidence type="ECO:0000256" key="4">
    <source>
        <dbReference type="SAM" id="MobiDB-lite"/>
    </source>
</evidence>